<proteinExistence type="predicted"/>
<feature type="non-terminal residue" evidence="1">
    <location>
        <position position="1"/>
    </location>
</feature>
<reference evidence="1 2" key="1">
    <citation type="submission" date="2015-10" db="EMBL/GenBank/DDBJ databases">
        <title>Metagenome-Assembled Genomes uncover a global brackish microbiome.</title>
        <authorList>
            <person name="Hugerth L.W."/>
            <person name="Larsson J."/>
            <person name="Alneberg J."/>
            <person name="Lindh M.V."/>
            <person name="Legrand C."/>
            <person name="Pinhassi J."/>
            <person name="Andersson A.F."/>
        </authorList>
    </citation>
    <scope>NUCLEOTIDE SEQUENCE [LARGE SCALE GENOMIC DNA]</scope>
    <source>
        <strain evidence="1">BACL26 MAG-121220-bin70</strain>
    </source>
</reference>
<comment type="caution">
    <text evidence="1">The sequence shown here is derived from an EMBL/GenBank/DDBJ whole genome shotgun (WGS) entry which is preliminary data.</text>
</comment>
<evidence type="ECO:0000313" key="2">
    <source>
        <dbReference type="Proteomes" id="UP000051213"/>
    </source>
</evidence>
<dbReference type="EMBL" id="LICA01000287">
    <property type="protein sequence ID" value="KRO93006.1"/>
    <property type="molecule type" value="Genomic_DNA"/>
</dbReference>
<gene>
    <name evidence="1" type="ORF">ABS24_05455</name>
</gene>
<protein>
    <submittedName>
        <fullName evidence="1">Uncharacterized protein</fullName>
    </submittedName>
</protein>
<sequence length="73" mass="8197">VSAVVEGEEHYITDEKGKFLRSVNLIELQKLLQNLPTIKSVLRHTSAYDEMIGGPEKISSNLLEVPLADNELY</sequence>
<dbReference type="Pfam" id="PF20090">
    <property type="entry name" value="DUF6482"/>
    <property type="match status" value="1"/>
</dbReference>
<dbReference type="Proteomes" id="UP000051213">
    <property type="component" value="Unassembled WGS sequence"/>
</dbReference>
<dbReference type="InterPro" id="IPR045508">
    <property type="entry name" value="DUF6482"/>
</dbReference>
<organism evidence="1 2">
    <name type="scientific">SAR92 bacterium BACL26 MAG-121220-bin70</name>
    <dbReference type="NCBI Taxonomy" id="1655626"/>
    <lineage>
        <taxon>Bacteria</taxon>
        <taxon>Pseudomonadati</taxon>
        <taxon>Pseudomonadota</taxon>
        <taxon>Gammaproteobacteria</taxon>
        <taxon>Cellvibrionales</taxon>
        <taxon>Porticoccaceae</taxon>
        <taxon>SAR92 clade</taxon>
    </lineage>
</organism>
<evidence type="ECO:0000313" key="1">
    <source>
        <dbReference type="EMBL" id="KRO93006.1"/>
    </source>
</evidence>
<accession>A0A0R2U1X0</accession>
<name>A0A0R2U1X0_9GAMM</name>
<dbReference type="AlphaFoldDB" id="A0A0R2U1X0"/>